<evidence type="ECO:0000256" key="3">
    <source>
        <dbReference type="ARBA" id="ARBA00023163"/>
    </source>
</evidence>
<keyword evidence="5" id="KW-0175">Coiled coil</keyword>
<organism evidence="7 8">
    <name type="scientific">Streptosporangium jomthongense</name>
    <dbReference type="NCBI Taxonomy" id="1193683"/>
    <lineage>
        <taxon>Bacteria</taxon>
        <taxon>Bacillati</taxon>
        <taxon>Actinomycetota</taxon>
        <taxon>Actinomycetes</taxon>
        <taxon>Streptosporangiales</taxon>
        <taxon>Streptosporangiaceae</taxon>
        <taxon>Streptosporangium</taxon>
    </lineage>
</organism>
<evidence type="ECO:0000256" key="4">
    <source>
        <dbReference type="PROSITE-ProRule" id="PRU00335"/>
    </source>
</evidence>
<comment type="caution">
    <text evidence="7">The sequence shown here is derived from an EMBL/GenBank/DDBJ whole genome shotgun (WGS) entry which is preliminary data.</text>
</comment>
<keyword evidence="2 4" id="KW-0238">DNA-binding</keyword>
<evidence type="ECO:0000256" key="1">
    <source>
        <dbReference type="ARBA" id="ARBA00023015"/>
    </source>
</evidence>
<keyword evidence="3" id="KW-0804">Transcription</keyword>
<evidence type="ECO:0000256" key="2">
    <source>
        <dbReference type="ARBA" id="ARBA00023125"/>
    </source>
</evidence>
<dbReference type="PANTHER" id="PTHR30055">
    <property type="entry name" value="HTH-TYPE TRANSCRIPTIONAL REGULATOR RUTR"/>
    <property type="match status" value="1"/>
</dbReference>
<dbReference type="EMBL" id="JBHSBC010000053">
    <property type="protein sequence ID" value="MFC3986312.1"/>
    <property type="molecule type" value="Genomic_DNA"/>
</dbReference>
<name>A0ABV8FCA0_9ACTN</name>
<dbReference type="InterPro" id="IPR041467">
    <property type="entry name" value="Sco4008_C"/>
</dbReference>
<sequence length="212" mass="23334">MASSRKPSPDGRARTAEETRERLLAAAVAEFGAKGYAGARTACIAARAGVNQQLISYHFGGKQGLLDELRRRREKIQATIVPPGASFAGRIRAYLDATFDRPDWARFVAWQALGDCPFADAEEERLRAEQQREKTVAAVAEARRRQENGEVRAGTDPAFALLAAYAITLAPVTMPQLVEDVLGGDPLSPETRRILRTQLVRLLTDEQTEEDE</sequence>
<gene>
    <name evidence="7" type="ORF">ACFOYY_39710</name>
</gene>
<reference evidence="8" key="1">
    <citation type="journal article" date="2019" name="Int. J. Syst. Evol. Microbiol.">
        <title>The Global Catalogue of Microorganisms (GCM) 10K type strain sequencing project: providing services to taxonomists for standard genome sequencing and annotation.</title>
        <authorList>
            <consortium name="The Broad Institute Genomics Platform"/>
            <consortium name="The Broad Institute Genome Sequencing Center for Infectious Disease"/>
            <person name="Wu L."/>
            <person name="Ma J."/>
        </authorList>
    </citation>
    <scope>NUCLEOTIDE SEQUENCE [LARGE SCALE GENOMIC DNA]</scope>
    <source>
        <strain evidence="8">TBRC 7912</strain>
    </source>
</reference>
<protein>
    <submittedName>
        <fullName evidence="7">TetR/AcrR family transcriptional regulator</fullName>
    </submittedName>
</protein>
<accession>A0ABV8FCA0</accession>
<dbReference type="InterPro" id="IPR036271">
    <property type="entry name" value="Tet_transcr_reg_TetR-rel_C_sf"/>
</dbReference>
<dbReference type="SUPFAM" id="SSF48498">
    <property type="entry name" value="Tetracyclin repressor-like, C-terminal domain"/>
    <property type="match status" value="1"/>
</dbReference>
<dbReference type="Pfam" id="PF00440">
    <property type="entry name" value="TetR_N"/>
    <property type="match status" value="1"/>
</dbReference>
<dbReference type="PROSITE" id="PS50977">
    <property type="entry name" value="HTH_TETR_2"/>
    <property type="match status" value="1"/>
</dbReference>
<dbReference type="Pfam" id="PF17926">
    <property type="entry name" value="TetR_C_21"/>
    <property type="match status" value="1"/>
</dbReference>
<dbReference type="SUPFAM" id="SSF46689">
    <property type="entry name" value="Homeodomain-like"/>
    <property type="match status" value="1"/>
</dbReference>
<keyword evidence="8" id="KW-1185">Reference proteome</keyword>
<dbReference type="Proteomes" id="UP001595698">
    <property type="component" value="Unassembled WGS sequence"/>
</dbReference>
<keyword evidence="1" id="KW-0805">Transcription regulation</keyword>
<dbReference type="InterPro" id="IPR001647">
    <property type="entry name" value="HTH_TetR"/>
</dbReference>
<evidence type="ECO:0000313" key="7">
    <source>
        <dbReference type="EMBL" id="MFC3986312.1"/>
    </source>
</evidence>
<dbReference type="Gene3D" id="1.10.357.10">
    <property type="entry name" value="Tetracycline Repressor, domain 2"/>
    <property type="match status" value="1"/>
</dbReference>
<feature type="coiled-coil region" evidence="5">
    <location>
        <begin position="118"/>
        <end position="145"/>
    </location>
</feature>
<proteinExistence type="predicted"/>
<dbReference type="PANTHER" id="PTHR30055:SF234">
    <property type="entry name" value="HTH-TYPE TRANSCRIPTIONAL REGULATOR BETI"/>
    <property type="match status" value="1"/>
</dbReference>
<dbReference type="RefSeq" id="WP_386196469.1">
    <property type="nucleotide sequence ID" value="NZ_JBHSBC010000053.1"/>
</dbReference>
<dbReference type="InterPro" id="IPR050109">
    <property type="entry name" value="HTH-type_TetR-like_transc_reg"/>
</dbReference>
<evidence type="ECO:0000313" key="8">
    <source>
        <dbReference type="Proteomes" id="UP001595698"/>
    </source>
</evidence>
<dbReference type="PRINTS" id="PR00455">
    <property type="entry name" value="HTHTETR"/>
</dbReference>
<evidence type="ECO:0000259" key="6">
    <source>
        <dbReference type="PROSITE" id="PS50977"/>
    </source>
</evidence>
<dbReference type="InterPro" id="IPR009057">
    <property type="entry name" value="Homeodomain-like_sf"/>
</dbReference>
<feature type="domain" description="HTH tetR-type" evidence="6">
    <location>
        <begin position="17"/>
        <end position="77"/>
    </location>
</feature>
<evidence type="ECO:0000256" key="5">
    <source>
        <dbReference type="SAM" id="Coils"/>
    </source>
</evidence>
<feature type="DNA-binding region" description="H-T-H motif" evidence="4">
    <location>
        <begin position="40"/>
        <end position="59"/>
    </location>
</feature>